<dbReference type="GO" id="GO:0000177">
    <property type="term" value="C:cytoplasmic exosome (RNase complex)"/>
    <property type="evidence" value="ECO:0007669"/>
    <property type="project" value="TreeGrafter"/>
</dbReference>
<dbReference type="GO" id="GO:0034473">
    <property type="term" value="P:U1 snRNA 3'-end processing"/>
    <property type="evidence" value="ECO:0007669"/>
    <property type="project" value="TreeGrafter"/>
</dbReference>
<organism evidence="11 12">
    <name type="scientific">Paramuricea clavata</name>
    <name type="common">Red gorgonian</name>
    <name type="synonym">Violescent sea-whip</name>
    <dbReference type="NCBI Taxonomy" id="317549"/>
    <lineage>
        <taxon>Eukaryota</taxon>
        <taxon>Metazoa</taxon>
        <taxon>Cnidaria</taxon>
        <taxon>Anthozoa</taxon>
        <taxon>Octocorallia</taxon>
        <taxon>Malacalcyonacea</taxon>
        <taxon>Plexauridae</taxon>
        <taxon>Paramuricea</taxon>
    </lineage>
</organism>
<protein>
    <recommendedName>
        <fullName evidence="9">Ribosomal RNA-processing protein 43</fullName>
    </recommendedName>
</protein>
<accession>A0A6S7K9H1</accession>
<dbReference type="GO" id="GO:0034476">
    <property type="term" value="P:U5 snRNA 3'-end processing"/>
    <property type="evidence" value="ECO:0007669"/>
    <property type="project" value="TreeGrafter"/>
</dbReference>
<evidence type="ECO:0000256" key="7">
    <source>
        <dbReference type="ARBA" id="ARBA00022884"/>
    </source>
</evidence>
<dbReference type="Gene3D" id="3.30.230.70">
    <property type="entry name" value="GHMP Kinase, N-terminal domain"/>
    <property type="match status" value="1"/>
</dbReference>
<evidence type="ECO:0000256" key="4">
    <source>
        <dbReference type="ARBA" id="ARBA00022490"/>
    </source>
</evidence>
<dbReference type="GO" id="GO:0035925">
    <property type="term" value="F:mRNA 3'-UTR AU-rich region binding"/>
    <property type="evidence" value="ECO:0007669"/>
    <property type="project" value="TreeGrafter"/>
</dbReference>
<evidence type="ECO:0000256" key="8">
    <source>
        <dbReference type="ARBA" id="ARBA00023242"/>
    </source>
</evidence>
<dbReference type="GO" id="GO:0016075">
    <property type="term" value="P:rRNA catabolic process"/>
    <property type="evidence" value="ECO:0007669"/>
    <property type="project" value="TreeGrafter"/>
</dbReference>
<name>A0A6S7K9H1_PARCT</name>
<evidence type="ECO:0000256" key="5">
    <source>
        <dbReference type="ARBA" id="ARBA00022552"/>
    </source>
</evidence>
<dbReference type="EMBL" id="CACRXK020012958">
    <property type="protein sequence ID" value="CAB4024312.1"/>
    <property type="molecule type" value="Genomic_DNA"/>
</dbReference>
<sequence length="79" mass="8710">MAADFKTAQPLEYYRKFLEENIRPDGRDLLQFRNTVINIGSIATAEGSSIVKLGNTTIVCGVKAEMANPSPEHPKKGFI</sequence>
<keyword evidence="7" id="KW-0694">RNA-binding</keyword>
<reference evidence="11" key="1">
    <citation type="submission" date="2020-04" db="EMBL/GenBank/DDBJ databases">
        <authorList>
            <person name="Alioto T."/>
            <person name="Alioto T."/>
            <person name="Gomez Garrido J."/>
        </authorList>
    </citation>
    <scope>NUCLEOTIDE SEQUENCE</scope>
    <source>
        <strain evidence="11">A484AB</strain>
    </source>
</reference>
<dbReference type="InterPro" id="IPR001247">
    <property type="entry name" value="ExoRNase_PH_dom1"/>
</dbReference>
<dbReference type="GO" id="GO:0000176">
    <property type="term" value="C:nuclear exosome (RNase complex)"/>
    <property type="evidence" value="ECO:0007669"/>
    <property type="project" value="TreeGrafter"/>
</dbReference>
<evidence type="ECO:0000259" key="10">
    <source>
        <dbReference type="Pfam" id="PF01138"/>
    </source>
</evidence>
<evidence type="ECO:0000256" key="1">
    <source>
        <dbReference type="ARBA" id="ARBA00004496"/>
    </source>
</evidence>
<dbReference type="GO" id="GO:0071035">
    <property type="term" value="P:nuclear polyadenylation-dependent rRNA catabolic process"/>
    <property type="evidence" value="ECO:0007669"/>
    <property type="project" value="TreeGrafter"/>
</dbReference>
<feature type="domain" description="Exoribonuclease phosphorolytic" evidence="10">
    <location>
        <begin position="31"/>
        <end position="74"/>
    </location>
</feature>
<evidence type="ECO:0000256" key="6">
    <source>
        <dbReference type="ARBA" id="ARBA00022835"/>
    </source>
</evidence>
<dbReference type="OrthoDB" id="45882at2759"/>
<comment type="similarity">
    <text evidence="3">Belongs to the RNase PH family.</text>
</comment>
<evidence type="ECO:0000313" key="11">
    <source>
        <dbReference type="EMBL" id="CAB4024312.1"/>
    </source>
</evidence>
<dbReference type="GO" id="GO:0005730">
    <property type="term" value="C:nucleolus"/>
    <property type="evidence" value="ECO:0007669"/>
    <property type="project" value="UniProtKB-SubCell"/>
</dbReference>
<feature type="non-terminal residue" evidence="11">
    <location>
        <position position="79"/>
    </location>
</feature>
<keyword evidence="5" id="KW-0698">rRNA processing</keyword>
<dbReference type="InterPro" id="IPR027408">
    <property type="entry name" value="PNPase/RNase_PH_dom_sf"/>
</dbReference>
<evidence type="ECO:0000256" key="3">
    <source>
        <dbReference type="ARBA" id="ARBA00006678"/>
    </source>
</evidence>
<dbReference type="InterPro" id="IPR050590">
    <property type="entry name" value="Exosome_comp_Rrp42_subfam"/>
</dbReference>
<dbReference type="SUPFAM" id="SSF54211">
    <property type="entry name" value="Ribosomal protein S5 domain 2-like"/>
    <property type="match status" value="1"/>
</dbReference>
<keyword evidence="8" id="KW-0539">Nucleus</keyword>
<evidence type="ECO:0000256" key="2">
    <source>
        <dbReference type="ARBA" id="ARBA00004604"/>
    </source>
</evidence>
<dbReference type="PANTHER" id="PTHR11097">
    <property type="entry name" value="EXOSOME COMPLEX EXONUCLEASE RIBOSOMAL RNA PROCESSING PROTEIN"/>
    <property type="match status" value="1"/>
</dbReference>
<gene>
    <name evidence="11" type="ORF">PACLA_8A077205</name>
</gene>
<dbReference type="InterPro" id="IPR020568">
    <property type="entry name" value="Ribosomal_Su5_D2-typ_SF"/>
</dbReference>
<keyword evidence="4" id="KW-0963">Cytoplasm</keyword>
<keyword evidence="6" id="KW-0271">Exosome</keyword>
<evidence type="ECO:0000256" key="9">
    <source>
        <dbReference type="ARBA" id="ARBA00030617"/>
    </source>
</evidence>
<dbReference type="PANTHER" id="PTHR11097:SF9">
    <property type="entry name" value="EXOSOME COMPLEX COMPONENT RRP43"/>
    <property type="match status" value="1"/>
</dbReference>
<dbReference type="GO" id="GO:0000467">
    <property type="term" value="P:exonucleolytic trimming to generate mature 3'-end of 5.8S rRNA from tricistronic rRNA transcript (SSU-rRNA, 5.8S rRNA, LSU-rRNA)"/>
    <property type="evidence" value="ECO:0007669"/>
    <property type="project" value="TreeGrafter"/>
</dbReference>
<keyword evidence="12" id="KW-1185">Reference proteome</keyword>
<dbReference type="GO" id="GO:0034475">
    <property type="term" value="P:U4 snRNA 3'-end processing"/>
    <property type="evidence" value="ECO:0007669"/>
    <property type="project" value="TreeGrafter"/>
</dbReference>
<dbReference type="AlphaFoldDB" id="A0A6S7K9H1"/>
<dbReference type="GO" id="GO:0071038">
    <property type="term" value="P:TRAMP-dependent tRNA surveillance pathway"/>
    <property type="evidence" value="ECO:0007669"/>
    <property type="project" value="TreeGrafter"/>
</dbReference>
<dbReference type="GO" id="GO:0071028">
    <property type="term" value="P:nuclear mRNA surveillance"/>
    <property type="evidence" value="ECO:0007669"/>
    <property type="project" value="TreeGrafter"/>
</dbReference>
<proteinExistence type="inferred from homology"/>
<evidence type="ECO:0000313" key="12">
    <source>
        <dbReference type="Proteomes" id="UP001152795"/>
    </source>
</evidence>
<comment type="caution">
    <text evidence="11">The sequence shown here is derived from an EMBL/GenBank/DDBJ whole genome shotgun (WGS) entry which is preliminary data.</text>
</comment>
<dbReference type="Proteomes" id="UP001152795">
    <property type="component" value="Unassembled WGS sequence"/>
</dbReference>
<dbReference type="Pfam" id="PF01138">
    <property type="entry name" value="RNase_PH"/>
    <property type="match status" value="1"/>
</dbReference>
<comment type="subcellular location">
    <subcellularLocation>
        <location evidence="1">Cytoplasm</location>
    </subcellularLocation>
    <subcellularLocation>
        <location evidence="2">Nucleus</location>
        <location evidence="2">Nucleolus</location>
    </subcellularLocation>
</comment>